<protein>
    <submittedName>
        <fullName evidence="1">Uncharacterized protein</fullName>
    </submittedName>
</protein>
<gene>
    <name evidence="1" type="ordered locus">Psta_2498</name>
</gene>
<evidence type="ECO:0000313" key="1">
    <source>
        <dbReference type="EMBL" id="ADB17167.1"/>
    </source>
</evidence>
<proteinExistence type="predicted"/>
<dbReference type="OrthoDB" id="211220at2"/>
<dbReference type="AlphaFoldDB" id="D2R4V1"/>
<accession>D2R4V1</accession>
<name>D2R4V1_PIRSD</name>
<sequence precursor="true">MNTRSIATWVVLLLATFPLTLAAEDLWLAVGYGGRRMISTDGIRWEITGEWAQLGGDDSNNLMSAVYAEGKFVVVGGGGGGSTGGGHILVSSDGKEWTETKQDKSRINPVVHGGGRFVVGTSSYPSGKLMWSDDAETWHEGAPIQAKGLTHFRHGCFGNGIMVLVGNGSQKQEDGTQKPIHWAITTTDGETIKSERVDLAAHGEIVFGKGRFVMLSHEGVVQSTADGAEWKLHDDLSREKFRSIVWTGSEFLLVRGDAALKSSDAVTWEAAAVKSFSDIKWSDGKRFIASGWPGKMLFSSDGTTWEKAPPMTDNGINVVVHASK</sequence>
<dbReference type="Proteomes" id="UP000001887">
    <property type="component" value="Chromosome"/>
</dbReference>
<keyword evidence="2" id="KW-1185">Reference proteome</keyword>
<dbReference type="EMBL" id="CP001848">
    <property type="protein sequence ID" value="ADB17167.1"/>
    <property type="molecule type" value="Genomic_DNA"/>
</dbReference>
<evidence type="ECO:0000313" key="2">
    <source>
        <dbReference type="Proteomes" id="UP000001887"/>
    </source>
</evidence>
<dbReference type="STRING" id="530564.Psta_2498"/>
<reference evidence="1 2" key="1">
    <citation type="journal article" date="2009" name="Stand. Genomic Sci.">
        <title>Complete genome sequence of Pirellula staleyi type strain (ATCC 27377).</title>
        <authorList>
            <person name="Clum A."/>
            <person name="Tindall B.J."/>
            <person name="Sikorski J."/>
            <person name="Ivanova N."/>
            <person name="Mavrommatis K."/>
            <person name="Lucas S."/>
            <person name="Glavina del Rio T."/>
            <person name="Nolan M."/>
            <person name="Chen F."/>
            <person name="Tice H."/>
            <person name="Pitluck S."/>
            <person name="Cheng J.F."/>
            <person name="Chertkov O."/>
            <person name="Brettin T."/>
            <person name="Han C."/>
            <person name="Detter J.C."/>
            <person name="Kuske C."/>
            <person name="Bruce D."/>
            <person name="Goodwin L."/>
            <person name="Ovchinikova G."/>
            <person name="Pati A."/>
            <person name="Mikhailova N."/>
            <person name="Chen A."/>
            <person name="Palaniappan K."/>
            <person name="Land M."/>
            <person name="Hauser L."/>
            <person name="Chang Y.J."/>
            <person name="Jeffries C.D."/>
            <person name="Chain P."/>
            <person name="Rohde M."/>
            <person name="Goker M."/>
            <person name="Bristow J."/>
            <person name="Eisen J.A."/>
            <person name="Markowitz V."/>
            <person name="Hugenholtz P."/>
            <person name="Kyrpides N.C."/>
            <person name="Klenk H.P."/>
            <person name="Lapidus A."/>
        </authorList>
    </citation>
    <scope>NUCLEOTIDE SEQUENCE [LARGE SCALE GENOMIC DNA]</scope>
    <source>
        <strain evidence="2">ATCC 27377 / DSM 6068 / ICPB 4128</strain>
    </source>
</reference>
<dbReference type="SUPFAM" id="SSF110296">
    <property type="entry name" value="Oligoxyloglucan reducing end-specific cellobiohydrolase"/>
    <property type="match status" value="1"/>
</dbReference>
<dbReference type="InterPro" id="IPR036278">
    <property type="entry name" value="Sialidase_sf"/>
</dbReference>
<dbReference type="eggNOG" id="COG4447">
    <property type="taxonomic scope" value="Bacteria"/>
</dbReference>
<dbReference type="SUPFAM" id="SSF50939">
    <property type="entry name" value="Sialidases"/>
    <property type="match status" value="1"/>
</dbReference>
<organism evidence="1 2">
    <name type="scientific">Pirellula staleyi (strain ATCC 27377 / DSM 6068 / ICPB 4128)</name>
    <name type="common">Pirella staleyi</name>
    <dbReference type="NCBI Taxonomy" id="530564"/>
    <lineage>
        <taxon>Bacteria</taxon>
        <taxon>Pseudomonadati</taxon>
        <taxon>Planctomycetota</taxon>
        <taxon>Planctomycetia</taxon>
        <taxon>Pirellulales</taxon>
        <taxon>Pirellulaceae</taxon>
        <taxon>Pirellula</taxon>
    </lineage>
</organism>
<dbReference type="HOGENOM" id="CLU_857524_0_0_0"/>
<dbReference type="KEGG" id="psl:Psta_2498"/>